<keyword evidence="4" id="KW-1185">Reference proteome</keyword>
<organism evidence="3 4">
    <name type="scientific">Willisornis vidua</name>
    <name type="common">Xingu scale-backed antbird</name>
    <dbReference type="NCBI Taxonomy" id="1566151"/>
    <lineage>
        <taxon>Eukaryota</taxon>
        <taxon>Metazoa</taxon>
        <taxon>Chordata</taxon>
        <taxon>Craniata</taxon>
        <taxon>Vertebrata</taxon>
        <taxon>Euteleostomi</taxon>
        <taxon>Archelosauria</taxon>
        <taxon>Archosauria</taxon>
        <taxon>Dinosauria</taxon>
        <taxon>Saurischia</taxon>
        <taxon>Theropoda</taxon>
        <taxon>Coelurosauria</taxon>
        <taxon>Aves</taxon>
        <taxon>Neognathae</taxon>
        <taxon>Neoaves</taxon>
        <taxon>Telluraves</taxon>
        <taxon>Australaves</taxon>
        <taxon>Passeriformes</taxon>
        <taxon>Thamnophilidae</taxon>
        <taxon>Willisornis</taxon>
    </lineage>
</organism>
<dbReference type="EMBL" id="WHWB01031811">
    <property type="protein sequence ID" value="KAJ7427850.1"/>
    <property type="molecule type" value="Genomic_DNA"/>
</dbReference>
<evidence type="ECO:0000313" key="3">
    <source>
        <dbReference type="EMBL" id="KAJ7427850.1"/>
    </source>
</evidence>
<accession>A0ABQ9DZJ7</accession>
<evidence type="ECO:0000313" key="4">
    <source>
        <dbReference type="Proteomes" id="UP001145742"/>
    </source>
</evidence>
<dbReference type="Proteomes" id="UP001145742">
    <property type="component" value="Unassembled WGS sequence"/>
</dbReference>
<reference evidence="3" key="1">
    <citation type="submission" date="2019-10" db="EMBL/GenBank/DDBJ databases">
        <authorList>
            <person name="Soares A.E.R."/>
            <person name="Aleixo A."/>
            <person name="Schneider P."/>
            <person name="Miyaki C.Y."/>
            <person name="Schneider M.P."/>
            <person name="Mello C."/>
            <person name="Vasconcelos A.T.R."/>
        </authorList>
    </citation>
    <scope>NUCLEOTIDE SEQUENCE</scope>
    <source>
        <tissue evidence="3">Muscle</tissue>
    </source>
</reference>
<gene>
    <name evidence="3" type="ORF">WISP_03491</name>
</gene>
<comment type="caution">
    <text evidence="3">The sequence shown here is derived from an EMBL/GenBank/DDBJ whole genome shotgun (WGS) entry which is preliminary data.</text>
</comment>
<dbReference type="InterPro" id="IPR054517">
    <property type="entry name" value="SPEF2_D5"/>
</dbReference>
<proteinExistence type="predicted"/>
<dbReference type="PANTHER" id="PTHR14919">
    <property type="entry name" value="KPL2-RELATED"/>
    <property type="match status" value="1"/>
</dbReference>
<evidence type="ECO:0000256" key="1">
    <source>
        <dbReference type="SAM" id="MobiDB-lite"/>
    </source>
</evidence>
<dbReference type="PANTHER" id="PTHR14919:SF0">
    <property type="entry name" value="SPERM FLAGELLAR PROTEIN 2"/>
    <property type="match status" value="1"/>
</dbReference>
<sequence length="467" mass="55095">MQELEIPISKESAKEGKRLVWLSRDLLVKLKEKKQMHRQLKLGWVSWEEYGDEVWLCRNGMRKAMLKLEMNLAKDAKKNRDEHGTDPPGSCAKAHGEDREVIWDSQHSFNKGMSYLTNPVTVYDGVTTSVGKGRATDVIYLDFCKACAMVTTPFSLNWRDVDLMSGLFGGYLGNRIKLPREAVDAPSLEVFMGSDMKESLQTLKLQETTLEITTQTKPELLSVYSDGEYIRKIQKRSEEDTFAREQRAKRRRKMLMDQLIAHESEEKAYKEEQLIYRLMKQSQYERRIATQLMHVRHEKEVLRQSRIFREKQYQERRQKEFQEALDREAVFTKQENIDNEEQIIKERQQHEKIAAERAQARYKKHYSICWEVMGQIIDLSTKVGEYREMTKNRVPLKLVLDWKNFFLNGKPIYEQASIQPLPNEPDPEQLVEMNKMSLLDEKDYGEYKVLIHNIPILVMSFMITFFR</sequence>
<feature type="domain" description="CPC1/SPEF2" evidence="2">
    <location>
        <begin position="278"/>
        <end position="411"/>
    </location>
</feature>
<evidence type="ECO:0000259" key="2">
    <source>
        <dbReference type="Pfam" id="PF22946"/>
    </source>
</evidence>
<protein>
    <recommendedName>
        <fullName evidence="2">CPC1/SPEF2 domain-containing protein</fullName>
    </recommendedName>
</protein>
<dbReference type="InterPro" id="IPR052634">
    <property type="entry name" value="Sperm_flagellar-bone_growth"/>
</dbReference>
<dbReference type="Pfam" id="PF22946">
    <property type="entry name" value="SPEF2_D5"/>
    <property type="match status" value="1"/>
</dbReference>
<feature type="region of interest" description="Disordered" evidence="1">
    <location>
        <begin position="77"/>
        <end position="97"/>
    </location>
</feature>
<name>A0ABQ9DZJ7_9PASS</name>